<dbReference type="EMBL" id="LXQA010521344">
    <property type="protein sequence ID" value="MCI56966.1"/>
    <property type="molecule type" value="Genomic_DNA"/>
</dbReference>
<organism evidence="1 2">
    <name type="scientific">Trifolium medium</name>
    <dbReference type="NCBI Taxonomy" id="97028"/>
    <lineage>
        <taxon>Eukaryota</taxon>
        <taxon>Viridiplantae</taxon>
        <taxon>Streptophyta</taxon>
        <taxon>Embryophyta</taxon>
        <taxon>Tracheophyta</taxon>
        <taxon>Spermatophyta</taxon>
        <taxon>Magnoliopsida</taxon>
        <taxon>eudicotyledons</taxon>
        <taxon>Gunneridae</taxon>
        <taxon>Pentapetalae</taxon>
        <taxon>rosids</taxon>
        <taxon>fabids</taxon>
        <taxon>Fabales</taxon>
        <taxon>Fabaceae</taxon>
        <taxon>Papilionoideae</taxon>
        <taxon>50 kb inversion clade</taxon>
        <taxon>NPAAA clade</taxon>
        <taxon>Hologalegina</taxon>
        <taxon>IRL clade</taxon>
        <taxon>Trifolieae</taxon>
        <taxon>Trifolium</taxon>
    </lineage>
</organism>
<keyword evidence="2" id="KW-1185">Reference proteome</keyword>
<dbReference type="Proteomes" id="UP000265520">
    <property type="component" value="Unassembled WGS sequence"/>
</dbReference>
<dbReference type="AlphaFoldDB" id="A0A392TA18"/>
<proteinExistence type="predicted"/>
<accession>A0A392TA18</accession>
<name>A0A392TA18_9FABA</name>
<sequence>EVQVTREQLLVVLLEV</sequence>
<protein>
    <submittedName>
        <fullName evidence="1">Uncharacterized protein</fullName>
    </submittedName>
</protein>
<evidence type="ECO:0000313" key="2">
    <source>
        <dbReference type="Proteomes" id="UP000265520"/>
    </source>
</evidence>
<reference evidence="1 2" key="1">
    <citation type="journal article" date="2018" name="Front. Plant Sci.">
        <title>Red Clover (Trifolium pratense) and Zigzag Clover (T. medium) - A Picture of Genomic Similarities and Differences.</title>
        <authorList>
            <person name="Dluhosova J."/>
            <person name="Istvanek J."/>
            <person name="Nedelnik J."/>
            <person name="Repkova J."/>
        </authorList>
    </citation>
    <scope>NUCLEOTIDE SEQUENCE [LARGE SCALE GENOMIC DNA]</scope>
    <source>
        <strain evidence="2">cv. 10/8</strain>
        <tissue evidence="1">Leaf</tissue>
    </source>
</reference>
<feature type="non-terminal residue" evidence="1">
    <location>
        <position position="1"/>
    </location>
</feature>
<evidence type="ECO:0000313" key="1">
    <source>
        <dbReference type="EMBL" id="MCI56966.1"/>
    </source>
</evidence>
<comment type="caution">
    <text evidence="1">The sequence shown here is derived from an EMBL/GenBank/DDBJ whole genome shotgun (WGS) entry which is preliminary data.</text>
</comment>